<sequence length="178" mass="19515">MDTSGEQIASILRLYADKFGPASGLDFDDALRIALWLTHDPGVPSGVHITALQMIARQQLKAGDVEAAEPILRETLRLCDGKSIDDDDDRARFLQQTLSDMGYMYGARRDRAQSAHYYGQALDKAIQVQNTANVASIRCRIQAMADIPENPTLALAQAQAQPGNTTSSALWAFCRPYS</sequence>
<dbReference type="Proteomes" id="UP000078343">
    <property type="component" value="Unassembled WGS sequence"/>
</dbReference>
<reference evidence="1 2" key="1">
    <citation type="submission" date="2016-04" db="EMBL/GenBank/DDBJ databases">
        <title>Draft genome of Fonsecaea erecta CBS 125763.</title>
        <authorList>
            <person name="Weiss V.A."/>
            <person name="Vicente V.A."/>
            <person name="Raittz R.T."/>
            <person name="Moreno L.F."/>
            <person name="De Souza E.M."/>
            <person name="Pedrosa F.O."/>
            <person name="Steffens M.B."/>
            <person name="Faoro H."/>
            <person name="Tadra-Sfeir M.Z."/>
            <person name="Najafzadeh M.J."/>
            <person name="Felipe M.S."/>
            <person name="Teixeira M."/>
            <person name="Sun J."/>
            <person name="Xi L."/>
            <person name="Gomes R."/>
            <person name="De Azevedo C.M."/>
            <person name="Salgado C.G."/>
            <person name="Da Silva M.B."/>
            <person name="Nascimento M.F."/>
            <person name="Queiroz-Telles F."/>
            <person name="Attili D.S."/>
            <person name="Gorbushina A."/>
        </authorList>
    </citation>
    <scope>NUCLEOTIDE SEQUENCE [LARGE SCALE GENOMIC DNA]</scope>
    <source>
        <strain evidence="1 2">CBS 125763</strain>
    </source>
</reference>
<evidence type="ECO:0000313" key="1">
    <source>
        <dbReference type="EMBL" id="OAP64625.1"/>
    </source>
</evidence>
<proteinExistence type="predicted"/>
<keyword evidence="2" id="KW-1185">Reference proteome</keyword>
<evidence type="ECO:0000313" key="2">
    <source>
        <dbReference type="Proteomes" id="UP000078343"/>
    </source>
</evidence>
<dbReference type="AlphaFoldDB" id="A0A179A069"/>
<comment type="caution">
    <text evidence="1">The sequence shown here is derived from an EMBL/GenBank/DDBJ whole genome shotgun (WGS) entry which is preliminary data.</text>
</comment>
<protein>
    <recommendedName>
        <fullName evidence="3">MalT-like TPR region domain-containing protein</fullName>
    </recommendedName>
</protein>
<dbReference type="GeneID" id="30004767"/>
<gene>
    <name evidence="1" type="ORF">AYL99_00597</name>
</gene>
<accession>A0A179A069</accession>
<name>A0A179A069_9EURO</name>
<dbReference type="OrthoDB" id="539213at2759"/>
<organism evidence="1 2">
    <name type="scientific">Fonsecaea erecta</name>
    <dbReference type="NCBI Taxonomy" id="1367422"/>
    <lineage>
        <taxon>Eukaryota</taxon>
        <taxon>Fungi</taxon>
        <taxon>Dikarya</taxon>
        <taxon>Ascomycota</taxon>
        <taxon>Pezizomycotina</taxon>
        <taxon>Eurotiomycetes</taxon>
        <taxon>Chaetothyriomycetidae</taxon>
        <taxon>Chaetothyriales</taxon>
        <taxon>Herpotrichiellaceae</taxon>
        <taxon>Fonsecaea</taxon>
    </lineage>
</organism>
<dbReference type="RefSeq" id="XP_018697992.1">
    <property type="nucleotide sequence ID" value="XM_018832113.1"/>
</dbReference>
<dbReference type="EMBL" id="LVYI01000001">
    <property type="protein sequence ID" value="OAP64625.1"/>
    <property type="molecule type" value="Genomic_DNA"/>
</dbReference>
<evidence type="ECO:0008006" key="3">
    <source>
        <dbReference type="Google" id="ProtNLM"/>
    </source>
</evidence>